<organism evidence="1 2">
    <name type="scientific">Nocardia seriolae</name>
    <dbReference type="NCBI Taxonomy" id="37332"/>
    <lineage>
        <taxon>Bacteria</taxon>
        <taxon>Bacillati</taxon>
        <taxon>Actinomycetota</taxon>
        <taxon>Actinomycetes</taxon>
        <taxon>Mycobacteriales</taxon>
        <taxon>Nocardiaceae</taxon>
        <taxon>Nocardia</taxon>
    </lineage>
</organism>
<reference evidence="1 2" key="1">
    <citation type="submission" date="2016-10" db="EMBL/GenBank/DDBJ databases">
        <title>Genome sequence of Nocardia seriolae strain EM150506, isolated from Anguila japonica.</title>
        <authorList>
            <person name="Han H.-J."/>
        </authorList>
    </citation>
    <scope>NUCLEOTIDE SEQUENCE [LARGE SCALE GENOMIC DNA]</scope>
    <source>
        <strain evidence="1 2">EM150506</strain>
    </source>
</reference>
<dbReference type="AlphaFoldDB" id="A0ABC8AYI2"/>
<name>A0ABC8AYI2_9NOCA</name>
<evidence type="ECO:0000313" key="1">
    <source>
        <dbReference type="EMBL" id="APA98892.1"/>
    </source>
</evidence>
<dbReference type="KEGG" id="nsr:NS506_04846"/>
<protein>
    <recommendedName>
        <fullName evidence="3">ABC transporter permease</fullName>
    </recommendedName>
</protein>
<accession>A0ABC8AYI2</accession>
<gene>
    <name evidence="1" type="ORF">NS506_04846</name>
</gene>
<dbReference type="Proteomes" id="UP000180166">
    <property type="component" value="Chromosome"/>
</dbReference>
<evidence type="ECO:0008006" key="3">
    <source>
        <dbReference type="Google" id="ProtNLM"/>
    </source>
</evidence>
<evidence type="ECO:0000313" key="2">
    <source>
        <dbReference type="Proteomes" id="UP000180166"/>
    </source>
</evidence>
<dbReference type="EMBL" id="CP017839">
    <property type="protein sequence ID" value="APA98892.1"/>
    <property type="molecule type" value="Genomic_DNA"/>
</dbReference>
<sequence length="36" mass="4295">MRAYDDYIRWMYRTGRPNLFARLQNRLGAAMFAVGL</sequence>
<proteinExistence type="predicted"/>